<keyword evidence="4 8" id="KW-0831">Ubiquinone biosynthesis</keyword>
<comment type="similarity">
    <text evidence="3 8">Belongs to the COQ9 family.</text>
</comment>
<dbReference type="PANTHER" id="PTHR21427:SF19">
    <property type="entry name" value="UBIQUINONE BIOSYNTHESIS PROTEIN COQ9, MITOCHONDRIAL"/>
    <property type="match status" value="1"/>
</dbReference>
<dbReference type="EMBL" id="VJMH01005492">
    <property type="protein sequence ID" value="KAF0695264.1"/>
    <property type="molecule type" value="Genomic_DNA"/>
</dbReference>
<dbReference type="PANTHER" id="PTHR21427">
    <property type="entry name" value="UBIQUINONE BIOSYNTHESIS PROTEIN COQ9, MITOCHONDRIAL"/>
    <property type="match status" value="1"/>
</dbReference>
<feature type="region of interest" description="Disordered" evidence="9">
    <location>
        <begin position="257"/>
        <end position="285"/>
    </location>
</feature>
<dbReference type="Proteomes" id="UP000332933">
    <property type="component" value="Unassembled WGS sequence"/>
</dbReference>
<evidence type="ECO:0000256" key="7">
    <source>
        <dbReference type="ARBA" id="ARBA00023128"/>
    </source>
</evidence>
<gene>
    <name evidence="12" type="primary">Aste57867_13906</name>
    <name evidence="11" type="ORF">As57867_013855</name>
    <name evidence="12" type="ORF">ASTE57867_13906</name>
</gene>
<keyword evidence="7 8" id="KW-0496">Mitochondrion</keyword>
<dbReference type="Pfam" id="PF08511">
    <property type="entry name" value="COQ9"/>
    <property type="match status" value="1"/>
</dbReference>
<keyword evidence="5" id="KW-0809">Transit peptide</keyword>
<evidence type="ECO:0000256" key="1">
    <source>
        <dbReference type="ARBA" id="ARBA00004173"/>
    </source>
</evidence>
<accession>A0A485L090</accession>
<evidence type="ECO:0000259" key="10">
    <source>
        <dbReference type="Pfam" id="PF08511"/>
    </source>
</evidence>
<dbReference type="InterPro" id="IPR012762">
    <property type="entry name" value="Ubiq_biosynth_COQ9"/>
</dbReference>
<reference evidence="11" key="2">
    <citation type="submission" date="2019-06" db="EMBL/GenBank/DDBJ databases">
        <title>Genomics analysis of Aphanomyces spp. identifies a new class of oomycete effector associated with host adaptation.</title>
        <authorList>
            <person name="Gaulin E."/>
        </authorList>
    </citation>
    <scope>NUCLEOTIDE SEQUENCE</scope>
    <source>
        <strain evidence="11">CBS 578.67</strain>
    </source>
</reference>
<dbReference type="UniPathway" id="UPA00232"/>
<dbReference type="NCBIfam" id="TIGR02396">
    <property type="entry name" value="diverge_rpsU"/>
    <property type="match status" value="1"/>
</dbReference>
<feature type="compositionally biased region" description="Pro residues" evidence="9">
    <location>
        <begin position="267"/>
        <end position="277"/>
    </location>
</feature>
<dbReference type="GO" id="GO:0008289">
    <property type="term" value="F:lipid binding"/>
    <property type="evidence" value="ECO:0007669"/>
    <property type="project" value="UniProtKB-UniRule"/>
</dbReference>
<evidence type="ECO:0000313" key="12">
    <source>
        <dbReference type="EMBL" id="VFT90737.1"/>
    </source>
</evidence>
<sequence>MMFLQRTARRCAPLSRSFTAAASATANPSTQQDPSQIILTNALRHVQTTGWSVESLGSGARDAGYPSVAHGMFPRGPIELVEYFMDDVQRQVQDKLALETEDLPVTDRLKRGIQLRLQILAPFIGVWPQAMALGALPQNAPTTVKKLAEMVDDIWVYAGDRSTDMSWYTKRAVLTGVYTSTELFMLTDQSPNYEETWRFLDRRIEEAVALGDVPNNVQDVAGMMSIGIQSLLSTAAALAGPLTHQVVSQVGHQLPNPLSAIPTSKAPLPPVTPPAAPKPTKHPEL</sequence>
<evidence type="ECO:0000313" key="13">
    <source>
        <dbReference type="Proteomes" id="UP000332933"/>
    </source>
</evidence>
<dbReference type="Gene3D" id="1.10.357.10">
    <property type="entry name" value="Tetracycline Repressor, domain 2"/>
    <property type="match status" value="1"/>
</dbReference>
<name>A0A485L090_9STRA</name>
<dbReference type="EMBL" id="CAADRA010005513">
    <property type="protein sequence ID" value="VFT90737.1"/>
    <property type="molecule type" value="Genomic_DNA"/>
</dbReference>
<evidence type="ECO:0000256" key="3">
    <source>
        <dbReference type="ARBA" id="ARBA00010766"/>
    </source>
</evidence>
<comment type="function">
    <text evidence="8">Membrane-associated protein that warps the membrane surface to access and bind aromatic isoprenes with high specificity, including ubiquinone (CoQ) isoprene intermediates and presents them directly to Coq7, therefore facilitating the Coq7-mediated hydroxylase step. Participates in the biosynthesis of coenzyme Q, also named ubiquinone, an essential lipid-soluble electron transporter for aerobic cellular respiration.</text>
</comment>
<dbReference type="GO" id="GO:0006744">
    <property type="term" value="P:ubiquinone biosynthetic process"/>
    <property type="evidence" value="ECO:0007669"/>
    <property type="project" value="UniProtKB-UniRule"/>
</dbReference>
<dbReference type="GO" id="GO:0005743">
    <property type="term" value="C:mitochondrial inner membrane"/>
    <property type="evidence" value="ECO:0007669"/>
    <property type="project" value="TreeGrafter"/>
</dbReference>
<evidence type="ECO:0000256" key="5">
    <source>
        <dbReference type="ARBA" id="ARBA00022946"/>
    </source>
</evidence>
<dbReference type="FunFam" id="1.10.357.10:FF:000004">
    <property type="entry name" value="Ubiquinone biosynthesis protein COQ9, mitochondrial"/>
    <property type="match status" value="1"/>
</dbReference>
<evidence type="ECO:0000256" key="2">
    <source>
        <dbReference type="ARBA" id="ARBA00004749"/>
    </source>
</evidence>
<evidence type="ECO:0000256" key="6">
    <source>
        <dbReference type="ARBA" id="ARBA00023121"/>
    </source>
</evidence>
<evidence type="ECO:0000313" key="11">
    <source>
        <dbReference type="EMBL" id="KAF0695264.1"/>
    </source>
</evidence>
<dbReference type="OrthoDB" id="619536at2759"/>
<dbReference type="AlphaFoldDB" id="A0A485L090"/>
<feature type="domain" description="COQ9 C-terminal" evidence="10">
    <location>
        <begin position="140"/>
        <end position="210"/>
    </location>
</feature>
<keyword evidence="6 8" id="KW-0446">Lipid-binding</keyword>
<keyword evidence="13" id="KW-1185">Reference proteome</keyword>
<reference evidence="12 13" key="1">
    <citation type="submission" date="2019-03" db="EMBL/GenBank/DDBJ databases">
        <authorList>
            <person name="Gaulin E."/>
            <person name="Dumas B."/>
        </authorList>
    </citation>
    <scope>NUCLEOTIDE SEQUENCE [LARGE SCALE GENOMIC DNA]</scope>
    <source>
        <strain evidence="12">CBS 568.67</strain>
    </source>
</reference>
<evidence type="ECO:0000256" key="4">
    <source>
        <dbReference type="ARBA" id="ARBA00022688"/>
    </source>
</evidence>
<evidence type="ECO:0000256" key="9">
    <source>
        <dbReference type="SAM" id="MobiDB-lite"/>
    </source>
</evidence>
<protein>
    <recommendedName>
        <fullName evidence="8">Ubiquinone biosynthesis protein</fullName>
    </recommendedName>
</protein>
<comment type="subcellular location">
    <subcellularLocation>
        <location evidence="1 8">Mitochondrion</location>
    </subcellularLocation>
</comment>
<organism evidence="12 13">
    <name type="scientific">Aphanomyces stellatus</name>
    <dbReference type="NCBI Taxonomy" id="120398"/>
    <lineage>
        <taxon>Eukaryota</taxon>
        <taxon>Sar</taxon>
        <taxon>Stramenopiles</taxon>
        <taxon>Oomycota</taxon>
        <taxon>Saprolegniomycetes</taxon>
        <taxon>Saprolegniales</taxon>
        <taxon>Verrucalvaceae</taxon>
        <taxon>Aphanomyces</taxon>
    </lineage>
</organism>
<evidence type="ECO:0000256" key="8">
    <source>
        <dbReference type="RuleBase" id="RU366063"/>
    </source>
</evidence>
<dbReference type="InterPro" id="IPR013718">
    <property type="entry name" value="COQ9_C"/>
</dbReference>
<comment type="pathway">
    <text evidence="2 8">Cofactor biosynthesis; ubiquinone biosynthesis.</text>
</comment>
<proteinExistence type="inferred from homology"/>